<evidence type="ECO:0000313" key="1">
    <source>
        <dbReference type="EMBL" id="SPC25692.1"/>
    </source>
</evidence>
<accession>A0A7Z7JIT6</accession>
<reference evidence="1 2" key="1">
    <citation type="submission" date="2018-01" db="EMBL/GenBank/DDBJ databases">
        <authorList>
            <person name="Clerissi C."/>
        </authorList>
    </citation>
    <scope>NUCLEOTIDE SEQUENCE [LARGE SCALE GENOMIC DNA]</scope>
    <source>
        <strain evidence="1">Cupriavidus taiwanensis STM 6021</strain>
    </source>
</reference>
<proteinExistence type="predicted"/>
<comment type="caution">
    <text evidence="1">The sequence shown here is derived from an EMBL/GenBank/DDBJ whole genome shotgun (WGS) entry which is preliminary data.</text>
</comment>
<sequence>MAHNEPSLARVRGVADAFGVELAPSEMALVADAHAQANRFGAVGMETQLSVHALIEAIERRGKAEMNVHAIEGAVYRHRQAVEDWLADLCYDLDEATDSAADRQLLKTFAWVATEAGAPNLRNAMFVLQLERKVAVLETKVEGMADKPTDTHSSGNALRLGKA</sequence>
<dbReference type="EMBL" id="OGUU01000045">
    <property type="protein sequence ID" value="SPC25692.1"/>
    <property type="molecule type" value="Genomic_DNA"/>
</dbReference>
<protein>
    <submittedName>
        <fullName evidence="1">Uncharacterized protein</fullName>
    </submittedName>
</protein>
<name>A0A7Z7JIT6_9BURK</name>
<evidence type="ECO:0000313" key="2">
    <source>
        <dbReference type="Proteomes" id="UP000257139"/>
    </source>
</evidence>
<dbReference type="RefSeq" id="WP_147309051.1">
    <property type="nucleotide sequence ID" value="NZ_OFSW01000032.1"/>
</dbReference>
<gene>
    <name evidence="1" type="ORF">CBM2594_U10193</name>
</gene>
<organism evidence="1 2">
    <name type="scientific">Cupriavidus taiwanensis</name>
    <dbReference type="NCBI Taxonomy" id="164546"/>
    <lineage>
        <taxon>Bacteria</taxon>
        <taxon>Pseudomonadati</taxon>
        <taxon>Pseudomonadota</taxon>
        <taxon>Betaproteobacteria</taxon>
        <taxon>Burkholderiales</taxon>
        <taxon>Burkholderiaceae</taxon>
        <taxon>Cupriavidus</taxon>
    </lineage>
</organism>
<dbReference type="AlphaFoldDB" id="A0A7Z7JIT6"/>
<dbReference type="Proteomes" id="UP000257139">
    <property type="component" value="Unassembled WGS sequence"/>
</dbReference>